<evidence type="ECO:0000313" key="3">
    <source>
        <dbReference type="EMBL" id="SHL21682.1"/>
    </source>
</evidence>
<name>A0A1M6YUD4_PSETH</name>
<protein>
    <recommendedName>
        <fullName evidence="5">Lipopolysaccharide assembly protein A domain-containing protein</fullName>
    </recommendedName>
</protein>
<evidence type="ECO:0008006" key="5">
    <source>
        <dbReference type="Google" id="ProtNLM"/>
    </source>
</evidence>
<evidence type="ECO:0000313" key="4">
    <source>
        <dbReference type="Proteomes" id="UP000184363"/>
    </source>
</evidence>
<proteinExistence type="predicted"/>
<feature type="compositionally biased region" description="Acidic residues" evidence="1">
    <location>
        <begin position="169"/>
        <end position="179"/>
    </location>
</feature>
<keyword evidence="4" id="KW-1185">Reference proteome</keyword>
<gene>
    <name evidence="3" type="ORF">SAMN05443637_12168</name>
</gene>
<feature type="region of interest" description="Disordered" evidence="1">
    <location>
        <begin position="147"/>
        <end position="179"/>
    </location>
</feature>
<feature type="compositionally biased region" description="Basic and acidic residues" evidence="1">
    <location>
        <begin position="147"/>
        <end position="164"/>
    </location>
</feature>
<evidence type="ECO:0000256" key="2">
    <source>
        <dbReference type="SAM" id="Phobius"/>
    </source>
</evidence>
<dbReference type="Proteomes" id="UP000184363">
    <property type="component" value="Unassembled WGS sequence"/>
</dbReference>
<keyword evidence="2" id="KW-1133">Transmembrane helix</keyword>
<sequence length="202" mass="22403">MPPTDRRSGSRTYTRPSATRAALVVLLVWALAVAFVLVVASDTRIGPVVFRLTKTHGIHLGDIYATLASGVVAMLITVWIIVDHLGRKRRWLRAKERAARWREEVERRAVEGGAEEGAAEDEYANPAGDAYADDGYYPGYDGAYDHYGTHDAEHPADDPHERRAAVVTDEPDIDPETIDADVDADTVRIERPARINGRHRAH</sequence>
<feature type="transmembrane region" description="Helical" evidence="2">
    <location>
        <begin position="21"/>
        <end position="41"/>
    </location>
</feature>
<evidence type="ECO:0000256" key="1">
    <source>
        <dbReference type="SAM" id="MobiDB-lite"/>
    </source>
</evidence>
<keyword evidence="2" id="KW-0812">Transmembrane</keyword>
<organism evidence="3 4">
    <name type="scientific">Pseudonocardia thermophila</name>
    <dbReference type="NCBI Taxonomy" id="1848"/>
    <lineage>
        <taxon>Bacteria</taxon>
        <taxon>Bacillati</taxon>
        <taxon>Actinomycetota</taxon>
        <taxon>Actinomycetes</taxon>
        <taxon>Pseudonocardiales</taxon>
        <taxon>Pseudonocardiaceae</taxon>
        <taxon>Pseudonocardia</taxon>
    </lineage>
</organism>
<reference evidence="3 4" key="1">
    <citation type="submission" date="2016-11" db="EMBL/GenBank/DDBJ databases">
        <authorList>
            <person name="Jaros S."/>
            <person name="Januszkiewicz K."/>
            <person name="Wedrychowicz H."/>
        </authorList>
    </citation>
    <scope>NUCLEOTIDE SEQUENCE [LARGE SCALE GENOMIC DNA]</scope>
    <source>
        <strain evidence="3 4">DSM 43832</strain>
    </source>
</reference>
<keyword evidence="2" id="KW-0472">Membrane</keyword>
<dbReference type="RefSeq" id="WP_073459578.1">
    <property type="nucleotide sequence ID" value="NZ_CALGVN010000008.1"/>
</dbReference>
<feature type="transmembrane region" description="Helical" evidence="2">
    <location>
        <begin position="61"/>
        <end position="82"/>
    </location>
</feature>
<dbReference type="EMBL" id="FRAP01000021">
    <property type="protein sequence ID" value="SHL21682.1"/>
    <property type="molecule type" value="Genomic_DNA"/>
</dbReference>
<accession>A0A1M6YUD4</accession>
<dbReference type="AlphaFoldDB" id="A0A1M6YUD4"/>